<gene>
    <name evidence="3" type="ORF">A3C59_02880</name>
</gene>
<dbReference type="PANTHER" id="PTHR35176">
    <property type="entry name" value="HEME OXYGENASE HI_0854-RELATED"/>
    <property type="match status" value="1"/>
</dbReference>
<dbReference type="STRING" id="1797768.A3C59_02880"/>
<dbReference type="SUPFAM" id="SSF50475">
    <property type="entry name" value="FMN-binding split barrel"/>
    <property type="match status" value="1"/>
</dbReference>
<evidence type="ECO:0000313" key="4">
    <source>
        <dbReference type="Proteomes" id="UP000176902"/>
    </source>
</evidence>
<dbReference type="InterPro" id="IPR012349">
    <property type="entry name" value="Split_barrel_FMN-bd"/>
</dbReference>
<protein>
    <recommendedName>
        <fullName evidence="2">Pyridoxamine 5'-phosphate oxidase N-terminal domain-containing protein</fullName>
    </recommendedName>
</protein>
<organism evidence="3 4">
    <name type="scientific">Candidatus Daviesbacteria bacterium RIFCSPHIGHO2_02_FULL_36_13</name>
    <dbReference type="NCBI Taxonomy" id="1797768"/>
    <lineage>
        <taxon>Bacteria</taxon>
        <taxon>Candidatus Daviesiibacteriota</taxon>
    </lineage>
</organism>
<evidence type="ECO:0000259" key="2">
    <source>
        <dbReference type="Pfam" id="PF01243"/>
    </source>
</evidence>
<comment type="caution">
    <text evidence="3">The sequence shown here is derived from an EMBL/GenBank/DDBJ whole genome shotgun (WGS) entry which is preliminary data.</text>
</comment>
<dbReference type="Proteomes" id="UP000176902">
    <property type="component" value="Unassembled WGS sequence"/>
</dbReference>
<evidence type="ECO:0000313" key="3">
    <source>
        <dbReference type="EMBL" id="OGE33097.1"/>
    </source>
</evidence>
<dbReference type="Gene3D" id="2.30.110.10">
    <property type="entry name" value="Electron Transport, Fmn-binding Protein, Chain A"/>
    <property type="match status" value="1"/>
</dbReference>
<dbReference type="Pfam" id="PF01243">
    <property type="entry name" value="PNPOx_N"/>
    <property type="match status" value="1"/>
</dbReference>
<feature type="domain" description="Pyridoxamine 5'-phosphate oxidase N-terminal" evidence="2">
    <location>
        <begin position="7"/>
        <end position="101"/>
    </location>
</feature>
<sequence>MNSKRSLEFLKNNRLATIATMSLEGNPQASLIYYVTDDNFHIYMVTSTESRKIKNIFRKNKVALVIGQEVEPIVLQIEGEAKIVDDQDKKKEIANRYLKLANESNPKSINWPPIRKIPSESGFIIVEIMITWFKFSDFSKTESLIIEGISESDILK</sequence>
<proteinExistence type="predicted"/>
<dbReference type="GO" id="GO:0070967">
    <property type="term" value="F:coenzyme F420 binding"/>
    <property type="evidence" value="ECO:0007669"/>
    <property type="project" value="TreeGrafter"/>
</dbReference>
<accession>A0A1F5JWW7</accession>
<reference evidence="3 4" key="1">
    <citation type="journal article" date="2016" name="Nat. Commun.">
        <title>Thousands of microbial genomes shed light on interconnected biogeochemical processes in an aquifer system.</title>
        <authorList>
            <person name="Anantharaman K."/>
            <person name="Brown C.T."/>
            <person name="Hug L.A."/>
            <person name="Sharon I."/>
            <person name="Castelle C.J."/>
            <person name="Probst A.J."/>
            <person name="Thomas B.C."/>
            <person name="Singh A."/>
            <person name="Wilkins M.J."/>
            <person name="Karaoz U."/>
            <person name="Brodie E.L."/>
            <person name="Williams K.H."/>
            <person name="Hubbard S.S."/>
            <person name="Banfield J.F."/>
        </authorList>
    </citation>
    <scope>NUCLEOTIDE SEQUENCE [LARGE SCALE GENOMIC DNA]</scope>
</reference>
<dbReference type="PANTHER" id="PTHR35176:SF6">
    <property type="entry name" value="HEME OXYGENASE HI_0854-RELATED"/>
    <property type="match status" value="1"/>
</dbReference>
<dbReference type="GO" id="GO:0016627">
    <property type="term" value="F:oxidoreductase activity, acting on the CH-CH group of donors"/>
    <property type="evidence" value="ECO:0007669"/>
    <property type="project" value="TreeGrafter"/>
</dbReference>
<evidence type="ECO:0000256" key="1">
    <source>
        <dbReference type="ARBA" id="ARBA00023002"/>
    </source>
</evidence>
<dbReference type="InterPro" id="IPR011576">
    <property type="entry name" value="Pyridox_Oxase_N"/>
</dbReference>
<keyword evidence="1" id="KW-0560">Oxidoreductase</keyword>
<dbReference type="AlphaFoldDB" id="A0A1F5JWW7"/>
<name>A0A1F5JWW7_9BACT</name>
<dbReference type="InterPro" id="IPR052019">
    <property type="entry name" value="F420H2_bilvrd_red/Heme_oxyg"/>
</dbReference>
<dbReference type="EMBL" id="MFCV01000015">
    <property type="protein sequence ID" value="OGE33097.1"/>
    <property type="molecule type" value="Genomic_DNA"/>
</dbReference>
<dbReference type="GO" id="GO:0005829">
    <property type="term" value="C:cytosol"/>
    <property type="evidence" value="ECO:0007669"/>
    <property type="project" value="TreeGrafter"/>
</dbReference>